<dbReference type="Pfam" id="PF00005">
    <property type="entry name" value="ABC_tran"/>
    <property type="match status" value="1"/>
</dbReference>
<evidence type="ECO:0000256" key="4">
    <source>
        <dbReference type="ARBA" id="ARBA00022840"/>
    </source>
</evidence>
<dbReference type="InterPro" id="IPR027417">
    <property type="entry name" value="P-loop_NTPase"/>
</dbReference>
<protein>
    <submittedName>
        <fullName evidence="6">ATP-binding cassette domain-containing protein</fullName>
    </submittedName>
</protein>
<proteinExistence type="inferred from homology"/>
<dbReference type="SUPFAM" id="SSF52540">
    <property type="entry name" value="P-loop containing nucleoside triphosphate hydrolases"/>
    <property type="match status" value="1"/>
</dbReference>
<dbReference type="PANTHER" id="PTHR42711">
    <property type="entry name" value="ABC TRANSPORTER ATP-BINDING PROTEIN"/>
    <property type="match status" value="1"/>
</dbReference>
<sequence length="322" mass="36106">MSLIVSNLSKKYGNKTVLNNLSFEMPKPGVYALLGTNGAGKTTTIRMMLGMLAKDSGEVLWNGNPLDTATCNVGYLAEERGLYPKYSLMDQLIYFAGLRGVSKAEAKKRIRYWAERLQVEEYLYPGKSTAPAGKERKKAKAQKPKLADQLSKGNQQKIQFMIALISDPELLILDEPLSGLDPVNTDLFKAVIREEIAKGRYLIMSSHQMATVEEFCTDITILHRSEALLQGNLNEIKKSHGRVNLRLKTEQDISAYIQNAGITQMSEKEYEYQLKVTGEDQANDLLAQLMRDKVRVITFDLREPSLHEIFVATVGGEAHETE</sequence>
<reference evidence="6" key="2">
    <citation type="submission" date="2021-04" db="EMBL/GenBank/DDBJ databases">
        <authorList>
            <person name="Gilroy R."/>
        </authorList>
    </citation>
    <scope>NUCLEOTIDE SEQUENCE</scope>
    <source>
        <strain evidence="6">CHK183-1962</strain>
    </source>
</reference>
<feature type="domain" description="ABC transporter" evidence="5">
    <location>
        <begin position="3"/>
        <end position="249"/>
    </location>
</feature>
<dbReference type="InterPro" id="IPR003593">
    <property type="entry name" value="AAA+_ATPase"/>
</dbReference>
<dbReference type="Gene3D" id="3.40.50.300">
    <property type="entry name" value="P-loop containing nucleotide triphosphate hydrolases"/>
    <property type="match status" value="1"/>
</dbReference>
<dbReference type="EMBL" id="DXEK01000151">
    <property type="protein sequence ID" value="HIX77727.1"/>
    <property type="molecule type" value="Genomic_DNA"/>
</dbReference>
<dbReference type="InterPro" id="IPR025302">
    <property type="entry name" value="DrrA1/2-like_C"/>
</dbReference>
<reference evidence="6" key="1">
    <citation type="journal article" date="2021" name="PeerJ">
        <title>Extensive microbial diversity within the chicken gut microbiome revealed by metagenomics and culture.</title>
        <authorList>
            <person name="Gilroy R."/>
            <person name="Ravi A."/>
            <person name="Getino M."/>
            <person name="Pursley I."/>
            <person name="Horton D.L."/>
            <person name="Alikhan N.F."/>
            <person name="Baker D."/>
            <person name="Gharbi K."/>
            <person name="Hall N."/>
            <person name="Watson M."/>
            <person name="Adriaenssens E.M."/>
            <person name="Foster-Nyarko E."/>
            <person name="Jarju S."/>
            <person name="Secka A."/>
            <person name="Antonio M."/>
            <person name="Oren A."/>
            <person name="Chaudhuri R.R."/>
            <person name="La Ragione R."/>
            <person name="Hildebrand F."/>
            <person name="Pallen M.J."/>
        </authorList>
    </citation>
    <scope>NUCLEOTIDE SEQUENCE</scope>
    <source>
        <strain evidence="6">CHK183-1962</strain>
    </source>
</reference>
<dbReference type="Proteomes" id="UP000886890">
    <property type="component" value="Unassembled WGS sequence"/>
</dbReference>
<name>A0A9D2BJI3_9FIRM</name>
<evidence type="ECO:0000259" key="5">
    <source>
        <dbReference type="PROSITE" id="PS50893"/>
    </source>
</evidence>
<gene>
    <name evidence="6" type="ORF">H9734_09065</name>
</gene>
<accession>A0A9D2BJI3</accession>
<evidence type="ECO:0000313" key="6">
    <source>
        <dbReference type="EMBL" id="HIX77727.1"/>
    </source>
</evidence>
<dbReference type="AlphaFoldDB" id="A0A9D2BJI3"/>
<dbReference type="PROSITE" id="PS50893">
    <property type="entry name" value="ABC_TRANSPORTER_2"/>
    <property type="match status" value="1"/>
</dbReference>
<keyword evidence="3" id="KW-0547">Nucleotide-binding</keyword>
<comment type="similarity">
    <text evidence="1">Belongs to the ABC transporter superfamily.</text>
</comment>
<organism evidence="6 7">
    <name type="scientific">Candidatus Fusicatenibacter merdavium</name>
    <dbReference type="NCBI Taxonomy" id="2838600"/>
    <lineage>
        <taxon>Bacteria</taxon>
        <taxon>Bacillati</taxon>
        <taxon>Bacillota</taxon>
        <taxon>Clostridia</taxon>
        <taxon>Lachnospirales</taxon>
        <taxon>Lachnospiraceae</taxon>
        <taxon>Fusicatenibacter</taxon>
    </lineage>
</organism>
<dbReference type="Pfam" id="PF13732">
    <property type="entry name" value="DrrA1-3_C"/>
    <property type="match status" value="1"/>
</dbReference>
<evidence type="ECO:0000256" key="1">
    <source>
        <dbReference type="ARBA" id="ARBA00005417"/>
    </source>
</evidence>
<keyword evidence="4 6" id="KW-0067">ATP-binding</keyword>
<dbReference type="PANTHER" id="PTHR42711:SF5">
    <property type="entry name" value="ABC TRANSPORTER ATP-BINDING PROTEIN NATA"/>
    <property type="match status" value="1"/>
</dbReference>
<comment type="caution">
    <text evidence="6">The sequence shown here is derived from an EMBL/GenBank/DDBJ whole genome shotgun (WGS) entry which is preliminary data.</text>
</comment>
<evidence type="ECO:0000313" key="7">
    <source>
        <dbReference type="Proteomes" id="UP000886890"/>
    </source>
</evidence>
<dbReference type="InterPro" id="IPR003439">
    <property type="entry name" value="ABC_transporter-like_ATP-bd"/>
</dbReference>
<keyword evidence="2" id="KW-0813">Transport</keyword>
<dbReference type="InterPro" id="IPR050763">
    <property type="entry name" value="ABC_transporter_ATP-binding"/>
</dbReference>
<dbReference type="GO" id="GO:0005524">
    <property type="term" value="F:ATP binding"/>
    <property type="evidence" value="ECO:0007669"/>
    <property type="project" value="UniProtKB-KW"/>
</dbReference>
<evidence type="ECO:0000256" key="3">
    <source>
        <dbReference type="ARBA" id="ARBA00022741"/>
    </source>
</evidence>
<dbReference type="SMART" id="SM00382">
    <property type="entry name" value="AAA"/>
    <property type="match status" value="1"/>
</dbReference>
<evidence type="ECO:0000256" key="2">
    <source>
        <dbReference type="ARBA" id="ARBA00022448"/>
    </source>
</evidence>
<dbReference type="GO" id="GO:0016887">
    <property type="term" value="F:ATP hydrolysis activity"/>
    <property type="evidence" value="ECO:0007669"/>
    <property type="project" value="InterPro"/>
</dbReference>